<protein>
    <submittedName>
        <fullName evidence="2">DUF2254 domain-containing protein</fullName>
    </submittedName>
</protein>
<feature type="transmembrane region" description="Helical" evidence="1">
    <location>
        <begin position="21"/>
        <end position="42"/>
    </location>
</feature>
<keyword evidence="1" id="KW-0812">Transmembrane</keyword>
<feature type="transmembrane region" description="Helical" evidence="1">
    <location>
        <begin position="146"/>
        <end position="166"/>
    </location>
</feature>
<dbReference type="Pfam" id="PF10011">
    <property type="entry name" value="DUF2254"/>
    <property type="match status" value="1"/>
</dbReference>
<sequence>MDFAKLIHSIKKTYIQVIRSIAFYPIMISLGLFLLALGTTYLDRISVGGSIIDKMPFLKIDDENTARSLLSSLLTGLITLVTFTFAMVMIVLTQVTSSFSPRLLPDLVSKKGSQVVLGTIIGTAGFIIVVLSNIQTMPSGPKVPLLSVAISMYLGFACLIAFIYFIHKISNEVQIGNILSNIYHTTRYVLDRELRSGSYHENWEEGEKFHLVKAWDSGYFDTITSEEFLKASRKTGMKLRVLVEQGTYLLKGEPFLEINKPMNQEIQQILEENVIFRHKENIKENFLYSFKHLTEVAVKALSPGINDPGTAIHAIDYLLDLLCRLQELRGQKVVTHKDGTAAIIYAPVRFEKIFYFCTSSIRAYSSQDVAVQAKLINLIAKVSKRDEEDKHKSLLEKELSSIEEASAQEMKSQHDIAYIKALIQQARAKYMAGNLSANKQV</sequence>
<name>A0ABS7CZR0_9BACT</name>
<keyword evidence="3" id="KW-1185">Reference proteome</keyword>
<organism evidence="2 3">
    <name type="scientific">Pontibacter aydingkolensis</name>
    <dbReference type="NCBI Taxonomy" id="1911536"/>
    <lineage>
        <taxon>Bacteria</taxon>
        <taxon>Pseudomonadati</taxon>
        <taxon>Bacteroidota</taxon>
        <taxon>Cytophagia</taxon>
        <taxon>Cytophagales</taxon>
        <taxon>Hymenobacteraceae</taxon>
        <taxon>Pontibacter</taxon>
    </lineage>
</organism>
<comment type="caution">
    <text evidence="2">The sequence shown here is derived from an EMBL/GenBank/DDBJ whole genome shotgun (WGS) entry which is preliminary data.</text>
</comment>
<dbReference type="InterPro" id="IPR018723">
    <property type="entry name" value="DUF2254_membrane"/>
</dbReference>
<evidence type="ECO:0000256" key="1">
    <source>
        <dbReference type="SAM" id="Phobius"/>
    </source>
</evidence>
<reference evidence="2 3" key="1">
    <citation type="journal article" date="2016" name="Int. J. Syst. Evol. Microbiol.">
        <title>Pontibacter aydingkolensis sp. nov., isolated from soil of a salt lake.</title>
        <authorList>
            <person name="Osman G."/>
            <person name="Zhang T."/>
            <person name="Lou K."/>
            <person name="Gao Y."/>
            <person name="Chang W."/>
            <person name="Lin Q."/>
            <person name="Yang H.M."/>
            <person name="Huo X.D."/>
            <person name="Wang N."/>
        </authorList>
    </citation>
    <scope>NUCLEOTIDE SEQUENCE [LARGE SCALE GENOMIC DNA]</scope>
    <source>
        <strain evidence="2 3">KACC 19255</strain>
    </source>
</reference>
<evidence type="ECO:0000313" key="2">
    <source>
        <dbReference type="EMBL" id="MBW7469303.1"/>
    </source>
</evidence>
<dbReference type="RefSeq" id="WP_219879176.1">
    <property type="nucleotide sequence ID" value="NZ_JAHYXK010000034.1"/>
</dbReference>
<dbReference type="EMBL" id="JAHYXK010000034">
    <property type="protein sequence ID" value="MBW7469303.1"/>
    <property type="molecule type" value="Genomic_DNA"/>
</dbReference>
<accession>A0ABS7CZR0</accession>
<feature type="transmembrane region" description="Helical" evidence="1">
    <location>
        <begin position="73"/>
        <end position="95"/>
    </location>
</feature>
<gene>
    <name evidence="2" type="ORF">K0O23_19695</name>
</gene>
<dbReference type="Proteomes" id="UP000813018">
    <property type="component" value="Unassembled WGS sequence"/>
</dbReference>
<feature type="transmembrane region" description="Helical" evidence="1">
    <location>
        <begin position="115"/>
        <end position="134"/>
    </location>
</feature>
<keyword evidence="1" id="KW-1133">Transmembrane helix</keyword>
<evidence type="ECO:0000313" key="3">
    <source>
        <dbReference type="Proteomes" id="UP000813018"/>
    </source>
</evidence>
<proteinExistence type="predicted"/>
<keyword evidence="1" id="KW-0472">Membrane</keyword>